<keyword evidence="5" id="KW-1185">Reference proteome</keyword>
<organism evidence="4 5">
    <name type="scientific">Candidatus Viridilinea mediisalina</name>
    <dbReference type="NCBI Taxonomy" id="2024553"/>
    <lineage>
        <taxon>Bacteria</taxon>
        <taxon>Bacillati</taxon>
        <taxon>Chloroflexota</taxon>
        <taxon>Chloroflexia</taxon>
        <taxon>Chloroflexales</taxon>
        <taxon>Chloroflexineae</taxon>
        <taxon>Oscillochloridaceae</taxon>
        <taxon>Candidatus Viridilinea</taxon>
    </lineage>
</organism>
<accession>A0A2A6RJW7</accession>
<evidence type="ECO:0000313" key="5">
    <source>
        <dbReference type="Proteomes" id="UP000220527"/>
    </source>
</evidence>
<keyword evidence="4" id="KW-0808">Transferase</keyword>
<evidence type="ECO:0000259" key="3">
    <source>
        <dbReference type="Pfam" id="PF13439"/>
    </source>
</evidence>
<dbReference type="Gene3D" id="3.40.50.2000">
    <property type="entry name" value="Glycogen Phosphorylase B"/>
    <property type="match status" value="3"/>
</dbReference>
<dbReference type="PANTHER" id="PTHR12526:SF636">
    <property type="entry name" value="BLL3647 PROTEIN"/>
    <property type="match status" value="1"/>
</dbReference>
<dbReference type="InterPro" id="IPR001296">
    <property type="entry name" value="Glyco_trans_1"/>
</dbReference>
<evidence type="ECO:0000256" key="1">
    <source>
        <dbReference type="SAM" id="MobiDB-lite"/>
    </source>
</evidence>
<evidence type="ECO:0000259" key="2">
    <source>
        <dbReference type="Pfam" id="PF00534"/>
    </source>
</evidence>
<feature type="compositionally biased region" description="Pro residues" evidence="1">
    <location>
        <begin position="195"/>
        <end position="230"/>
    </location>
</feature>
<dbReference type="AlphaFoldDB" id="A0A2A6RJW7"/>
<dbReference type="InterPro" id="IPR028098">
    <property type="entry name" value="Glyco_trans_4-like_N"/>
</dbReference>
<dbReference type="SUPFAM" id="SSF53756">
    <property type="entry name" value="UDP-Glycosyltransferase/glycogen phosphorylase"/>
    <property type="match status" value="1"/>
</dbReference>
<feature type="domain" description="Glycosyl transferase family 1" evidence="2">
    <location>
        <begin position="225"/>
        <end position="388"/>
    </location>
</feature>
<dbReference type="GO" id="GO:0016757">
    <property type="term" value="F:glycosyltransferase activity"/>
    <property type="evidence" value="ECO:0007669"/>
    <property type="project" value="InterPro"/>
</dbReference>
<dbReference type="EMBL" id="NQWI01000033">
    <property type="protein sequence ID" value="PDW03312.1"/>
    <property type="molecule type" value="Genomic_DNA"/>
</dbReference>
<protein>
    <submittedName>
        <fullName evidence="4">Glycosyl transferase family 1</fullName>
    </submittedName>
</protein>
<dbReference type="Pfam" id="PF13439">
    <property type="entry name" value="Glyco_transf_4"/>
    <property type="match status" value="1"/>
</dbReference>
<comment type="caution">
    <text evidence="4">The sequence shown here is derived from an EMBL/GenBank/DDBJ whole genome shotgun (WGS) entry which is preliminary data.</text>
</comment>
<evidence type="ECO:0000313" key="4">
    <source>
        <dbReference type="EMBL" id="PDW03312.1"/>
    </source>
</evidence>
<proteinExistence type="predicted"/>
<name>A0A2A6RJW7_9CHLR</name>
<sequence>MVGAYQRKLEEIARLGVALTALVPSSWVEPRVGRLRLERRFTQGYQLEALPIALNGQHHIHFYPTLGAVLRRLRPQVLHIDEESFNLATFQAMRLGVALGARCCFYNYANINRYYPPPFNLFERYNLRHASHALACNQEAAAIIRRHGFTGPLTIVPQFGVDPELFQPVGSSPPASSHPASPPPAASPLASSPPASSPPTSAPPTSAPPASAPPTSAPPTSSPPASPPPTTRLTIGYLGRLVPEKGLLDLVAAFAALPAHVHLRLIGDGSQRSQLEQRAAALGLSQRIAIMPAVNSTAVPAALRALDILVLPSRTTPSWKEQFGRILIEAMSCGVPVVGSNSGEIPHVIGDAGLIFAEGDIAALRSQLMRLVEDAPLRHQLAQRGRQRVLTHYTQAAIAQRHVAIYRDMLEA</sequence>
<dbReference type="CDD" id="cd03801">
    <property type="entry name" value="GT4_PimA-like"/>
    <property type="match status" value="1"/>
</dbReference>
<gene>
    <name evidence="4" type="ORF">CJ255_09355</name>
</gene>
<dbReference type="Proteomes" id="UP000220527">
    <property type="component" value="Unassembled WGS sequence"/>
</dbReference>
<dbReference type="Pfam" id="PF00534">
    <property type="entry name" value="Glycos_transf_1"/>
    <property type="match status" value="1"/>
</dbReference>
<reference evidence="5" key="1">
    <citation type="submission" date="2017-08" db="EMBL/GenBank/DDBJ databases">
        <authorList>
            <person name="Grouzdev D.S."/>
            <person name="Gaisin V.A."/>
            <person name="Rysina M.S."/>
            <person name="Gorlenko V.M."/>
        </authorList>
    </citation>
    <scope>NUCLEOTIDE SEQUENCE [LARGE SCALE GENOMIC DNA]</scope>
    <source>
        <strain evidence="5">Kir15-3F</strain>
    </source>
</reference>
<dbReference type="PANTHER" id="PTHR12526">
    <property type="entry name" value="GLYCOSYLTRANSFERASE"/>
    <property type="match status" value="1"/>
</dbReference>
<feature type="domain" description="Glycosyltransferase subfamily 4-like N-terminal" evidence="3">
    <location>
        <begin position="11"/>
        <end position="163"/>
    </location>
</feature>
<feature type="region of interest" description="Disordered" evidence="1">
    <location>
        <begin position="166"/>
        <end position="231"/>
    </location>
</feature>